<keyword evidence="2" id="KW-0378">Hydrolase</keyword>
<dbReference type="PANTHER" id="PTHR11647:SF1">
    <property type="entry name" value="COLLAPSIN RESPONSE MEDIATOR PROTEIN"/>
    <property type="match status" value="1"/>
</dbReference>
<dbReference type="Gene3D" id="2.30.40.10">
    <property type="entry name" value="Urease, subunit C, domain 1"/>
    <property type="match status" value="2"/>
</dbReference>
<dbReference type="InterPro" id="IPR013108">
    <property type="entry name" value="Amidohydro_3"/>
</dbReference>
<feature type="domain" description="Urease alpha-subunit N-terminal" evidence="4">
    <location>
        <begin position="19"/>
        <end position="59"/>
    </location>
</feature>
<dbReference type="GO" id="GO:0016811">
    <property type="term" value="F:hydrolase activity, acting on carbon-nitrogen (but not peptide) bonds, in linear amides"/>
    <property type="evidence" value="ECO:0007669"/>
    <property type="project" value="InterPro"/>
</dbReference>
<accession>A0A939DR80</accession>
<evidence type="ECO:0000259" key="4">
    <source>
        <dbReference type="Pfam" id="PF00449"/>
    </source>
</evidence>
<comment type="caution">
    <text evidence="6">The sequence shown here is derived from an EMBL/GenBank/DDBJ whole genome shotgun (WGS) entry which is preliminary data.</text>
</comment>
<dbReference type="InterPro" id="IPR050378">
    <property type="entry name" value="Metallo-dep_Hydrolases_sf"/>
</dbReference>
<dbReference type="Proteomes" id="UP000664654">
    <property type="component" value="Unassembled WGS sequence"/>
</dbReference>
<sequence>MMKLSRLLGLSMAILLGTAQAEEALDLLITNAQVVDGSGRAVYAADVGIRDDRIAFIGQWDEGGSVPAKQRIDARGRILAPGFIDLHAHGDPQKDAAFTNFLAMGVTSILLGQDGFGPVEDDYRQWQQQWEEQGSGVNIGMLVGHGSLRRALDIGNQKDLSEQQMQQMSAQLKRSLGSSFGLSTGLEYVPALYAKPQELVDLAQVVGKADRLIMSHMRNEDDNALFAAIDELAAQGKHARVHVSHIKSVYGKGAARGEQIIARLTELKQQGIEISADFYPYNASYTGIAILFPDWAKTGGQLKQVLPERRQELLEHLNARVSARNGPEATLFGSGPYQGLNLAEAAEKAGKPFAELLLDDIGPQGASAAYFIMDKALQGTLLEGPMVAISSDGSPTMYHPRGYGAFAKLIEQYVVNEARLSLEQAVHKATGLAADILKLPDRGRIAEGMKADLILFYPEKVKANADYNQPHKLASGFDWVIVNGQIAWQQSQPAARAGTLLLPEEH</sequence>
<name>A0A939DR80_9ALTE</name>
<keyword evidence="7" id="KW-1185">Reference proteome</keyword>
<evidence type="ECO:0000313" key="7">
    <source>
        <dbReference type="Proteomes" id="UP000664654"/>
    </source>
</evidence>
<organism evidence="6 7">
    <name type="scientific">Bowmanella dokdonensis</name>
    <dbReference type="NCBI Taxonomy" id="751969"/>
    <lineage>
        <taxon>Bacteria</taxon>
        <taxon>Pseudomonadati</taxon>
        <taxon>Pseudomonadota</taxon>
        <taxon>Gammaproteobacteria</taxon>
        <taxon>Alteromonadales</taxon>
        <taxon>Alteromonadaceae</taxon>
        <taxon>Bowmanella</taxon>
    </lineage>
</organism>
<dbReference type="GO" id="GO:0016812">
    <property type="term" value="F:hydrolase activity, acting on carbon-nitrogen (but not peptide) bonds, in cyclic amides"/>
    <property type="evidence" value="ECO:0007669"/>
    <property type="project" value="TreeGrafter"/>
</dbReference>
<feature type="domain" description="Amidohydrolase 3" evidence="5">
    <location>
        <begin position="356"/>
        <end position="486"/>
    </location>
</feature>
<dbReference type="SUPFAM" id="SSF51556">
    <property type="entry name" value="Metallo-dependent hydrolases"/>
    <property type="match status" value="1"/>
</dbReference>
<protein>
    <submittedName>
        <fullName evidence="6">Amidohydrolase family protein</fullName>
    </submittedName>
</protein>
<dbReference type="InterPro" id="IPR011059">
    <property type="entry name" value="Metal-dep_hydrolase_composite"/>
</dbReference>
<dbReference type="InterPro" id="IPR032466">
    <property type="entry name" value="Metal_Hydrolase"/>
</dbReference>
<keyword evidence="1" id="KW-0479">Metal-binding</keyword>
<dbReference type="Pfam" id="PF00449">
    <property type="entry name" value="Urease_alpha"/>
    <property type="match status" value="1"/>
</dbReference>
<dbReference type="InterPro" id="IPR011612">
    <property type="entry name" value="Urease_alpha_N_dom"/>
</dbReference>
<proteinExistence type="predicted"/>
<reference evidence="6" key="1">
    <citation type="submission" date="2021-03" db="EMBL/GenBank/DDBJ databases">
        <title>novel species isolated from a fishpond in China.</title>
        <authorList>
            <person name="Lu H."/>
            <person name="Cai Z."/>
        </authorList>
    </citation>
    <scope>NUCLEOTIDE SEQUENCE</scope>
    <source>
        <strain evidence="6">JCM 30855</strain>
    </source>
</reference>
<dbReference type="RefSeq" id="WP_206575367.1">
    <property type="nucleotide sequence ID" value="NZ_JAFKCV010000015.1"/>
</dbReference>
<dbReference type="Gene3D" id="3.20.20.140">
    <property type="entry name" value="Metal-dependent hydrolases"/>
    <property type="match status" value="2"/>
</dbReference>
<feature type="signal peptide" evidence="3">
    <location>
        <begin position="1"/>
        <end position="21"/>
    </location>
</feature>
<evidence type="ECO:0000313" key="6">
    <source>
        <dbReference type="EMBL" id="MBN7827259.1"/>
    </source>
</evidence>
<evidence type="ECO:0000256" key="1">
    <source>
        <dbReference type="ARBA" id="ARBA00022723"/>
    </source>
</evidence>
<keyword evidence="3" id="KW-0732">Signal</keyword>
<dbReference type="AlphaFoldDB" id="A0A939DR80"/>
<evidence type="ECO:0000259" key="5">
    <source>
        <dbReference type="Pfam" id="PF07969"/>
    </source>
</evidence>
<dbReference type="InterPro" id="IPR023100">
    <property type="entry name" value="D-aminoacylase_insert_dom_sf"/>
</dbReference>
<dbReference type="PANTHER" id="PTHR11647">
    <property type="entry name" value="HYDRANTOINASE/DIHYDROPYRIMIDINASE FAMILY MEMBER"/>
    <property type="match status" value="1"/>
</dbReference>
<dbReference type="GO" id="GO:0046872">
    <property type="term" value="F:metal ion binding"/>
    <property type="evidence" value="ECO:0007669"/>
    <property type="project" value="UniProtKB-KW"/>
</dbReference>
<gene>
    <name evidence="6" type="ORF">J0A66_18650</name>
</gene>
<dbReference type="EMBL" id="JAFKCV010000015">
    <property type="protein sequence ID" value="MBN7827259.1"/>
    <property type="molecule type" value="Genomic_DNA"/>
</dbReference>
<dbReference type="GO" id="GO:0005829">
    <property type="term" value="C:cytosol"/>
    <property type="evidence" value="ECO:0007669"/>
    <property type="project" value="TreeGrafter"/>
</dbReference>
<dbReference type="Pfam" id="PF07969">
    <property type="entry name" value="Amidohydro_3"/>
    <property type="match status" value="1"/>
</dbReference>
<dbReference type="SUPFAM" id="SSF51338">
    <property type="entry name" value="Composite domain of metallo-dependent hydrolases"/>
    <property type="match status" value="1"/>
</dbReference>
<feature type="chain" id="PRO_5036821355" evidence="3">
    <location>
        <begin position="22"/>
        <end position="506"/>
    </location>
</feature>
<evidence type="ECO:0000256" key="3">
    <source>
        <dbReference type="SAM" id="SignalP"/>
    </source>
</evidence>
<evidence type="ECO:0000256" key="2">
    <source>
        <dbReference type="ARBA" id="ARBA00022801"/>
    </source>
</evidence>
<dbReference type="Gene3D" id="3.30.1490.130">
    <property type="entry name" value="D-aminoacylase. Domain 3"/>
    <property type="match status" value="1"/>
</dbReference>